<dbReference type="Pfam" id="PF08030">
    <property type="entry name" value="NAD_binding_6"/>
    <property type="match status" value="1"/>
</dbReference>
<dbReference type="EMBL" id="JADOXO010000241">
    <property type="protein sequence ID" value="KAF9808504.1"/>
    <property type="molecule type" value="Genomic_DNA"/>
</dbReference>
<dbReference type="PROSITE" id="PS51384">
    <property type="entry name" value="FAD_FR"/>
    <property type="match status" value="1"/>
</dbReference>
<evidence type="ECO:0000256" key="3">
    <source>
        <dbReference type="ARBA" id="ARBA00012668"/>
    </source>
</evidence>
<name>A0A8H7NXI3_9APHY</name>
<dbReference type="GO" id="GO:0015677">
    <property type="term" value="P:copper ion import"/>
    <property type="evidence" value="ECO:0007669"/>
    <property type="project" value="TreeGrafter"/>
</dbReference>
<gene>
    <name evidence="16" type="ORF">IEO21_07859</name>
</gene>
<dbReference type="PANTHER" id="PTHR32361:SF9">
    <property type="entry name" value="FERRIC REDUCTASE TRANSMEMBRANE COMPONENT 3-RELATED"/>
    <property type="match status" value="1"/>
</dbReference>
<dbReference type="Pfam" id="PF08022">
    <property type="entry name" value="FAD_binding_8"/>
    <property type="match status" value="1"/>
</dbReference>
<evidence type="ECO:0000256" key="4">
    <source>
        <dbReference type="ARBA" id="ARBA00022448"/>
    </source>
</evidence>
<dbReference type="GO" id="GO:0006879">
    <property type="term" value="P:intracellular iron ion homeostasis"/>
    <property type="evidence" value="ECO:0007669"/>
    <property type="project" value="TreeGrafter"/>
</dbReference>
<evidence type="ECO:0000313" key="17">
    <source>
        <dbReference type="Proteomes" id="UP000639403"/>
    </source>
</evidence>
<evidence type="ECO:0000256" key="10">
    <source>
        <dbReference type="ARBA" id="ARBA00023065"/>
    </source>
</evidence>
<dbReference type="SUPFAM" id="SSF52343">
    <property type="entry name" value="Ferredoxin reductase-like, C-terminal NADP-linked domain"/>
    <property type="match status" value="1"/>
</dbReference>
<proteinExistence type="inferred from homology"/>
<evidence type="ECO:0000256" key="14">
    <source>
        <dbReference type="SAM" id="Phobius"/>
    </source>
</evidence>
<evidence type="ECO:0000256" key="12">
    <source>
        <dbReference type="ARBA" id="ARBA00023180"/>
    </source>
</evidence>
<dbReference type="InterPro" id="IPR039261">
    <property type="entry name" value="FNR_nucleotide-bd"/>
</dbReference>
<dbReference type="SUPFAM" id="SSF63380">
    <property type="entry name" value="Riboflavin synthase domain-like"/>
    <property type="match status" value="1"/>
</dbReference>
<feature type="transmembrane region" description="Helical" evidence="14">
    <location>
        <begin position="186"/>
        <end position="204"/>
    </location>
</feature>
<comment type="caution">
    <text evidence="16">The sequence shown here is derived from an EMBL/GenBank/DDBJ whole genome shotgun (WGS) entry which is preliminary data.</text>
</comment>
<keyword evidence="6 14" id="KW-0812">Transmembrane</keyword>
<sequence length="652" mass="69890">MPFLVERATSSQVAAAAAKSAATTAAATVASAAAKAKATATAKAAAAAPAINQAMLVYHLDIGLICFAGLIILLALPRMLARLSRLSAWAEGTIFRRVTIASPLFLTQRFDPSKFVSTDEVDVEKDFVNVDVTSSGTHSDTAVNWSTSTLNVSAVNGPPVYMPSWSTLFPWAYFVLSSKVRPGYSLGYCIILLAYTAVVMYVSLVDVDLFSSPSRLGWVAASQIPVIFILATKNNVLGTLIGMGYEKLNVFHRWAGRLAVLAVNLHALAYFSKWSQDGTIASHMEAYVIWGCIALGGMDVLYLLSFTAMRQTYYQLFYVSHIVAAVVVLVAVPYHEAGSIPYIIAAGALYGFDRLLRLIRTRITTASIRALPELGTTRVEVPSINAGWRAGQHVRLRVLSMGMGGWGFGWTESHPFTIASVEKSRGEEGLVLMVKKAGDWTNKLFELAQKSEYRDGGERKVRVMIQGPYGGPGHASVASFSGAMLVAGGSGITYALSTLQELVQKGMDGGSRVRAIDLAWSMTDPAGLKPMIPTFAALLAQAPGAGINLRISVSYTRALVVPEVDALKDFQRLPLGLSIVAGRPRLPKMLDEVIDRTCNAKGMSANSLSGVVVGVCGPPALGDTVARAVRRVGGDRRRAVGGVELHEEYVFF</sequence>
<feature type="transmembrane region" description="Helical" evidence="14">
    <location>
        <begin position="284"/>
        <end position="304"/>
    </location>
</feature>
<accession>A0A8H7NXI3</accession>
<keyword evidence="10" id="KW-0406">Ion transport</keyword>
<comment type="subcellular location">
    <subcellularLocation>
        <location evidence="1">Cell membrane</location>
        <topology evidence="1">Multi-pass membrane protein</topology>
    </subcellularLocation>
</comment>
<keyword evidence="8 14" id="KW-1133">Transmembrane helix</keyword>
<organism evidence="16 17">
    <name type="scientific">Rhodonia placenta</name>
    <dbReference type="NCBI Taxonomy" id="104341"/>
    <lineage>
        <taxon>Eukaryota</taxon>
        <taxon>Fungi</taxon>
        <taxon>Dikarya</taxon>
        <taxon>Basidiomycota</taxon>
        <taxon>Agaricomycotina</taxon>
        <taxon>Agaricomycetes</taxon>
        <taxon>Polyporales</taxon>
        <taxon>Adustoporiaceae</taxon>
        <taxon>Rhodonia</taxon>
    </lineage>
</organism>
<dbReference type="InterPro" id="IPR051410">
    <property type="entry name" value="Ferric/Cupric_Reductase"/>
</dbReference>
<dbReference type="InterPro" id="IPR017927">
    <property type="entry name" value="FAD-bd_FR_type"/>
</dbReference>
<feature type="transmembrane region" description="Helical" evidence="14">
    <location>
        <begin position="254"/>
        <end position="272"/>
    </location>
</feature>
<protein>
    <recommendedName>
        <fullName evidence="3">ferric-chelate reductase (NADPH)</fullName>
        <ecNumber evidence="3">1.16.1.9</ecNumber>
    </recommendedName>
</protein>
<keyword evidence="4" id="KW-0813">Transport</keyword>
<dbReference type="InterPro" id="IPR013112">
    <property type="entry name" value="FAD-bd_8"/>
</dbReference>
<dbReference type="Proteomes" id="UP000639403">
    <property type="component" value="Unassembled WGS sequence"/>
</dbReference>
<dbReference type="CDD" id="cd06186">
    <property type="entry name" value="NOX_Duox_like_FAD_NADP"/>
    <property type="match status" value="1"/>
</dbReference>
<dbReference type="Pfam" id="PF01794">
    <property type="entry name" value="Ferric_reduct"/>
    <property type="match status" value="1"/>
</dbReference>
<dbReference type="InterPro" id="IPR013121">
    <property type="entry name" value="Fe_red_NAD-bd_6"/>
</dbReference>
<evidence type="ECO:0000256" key="9">
    <source>
        <dbReference type="ARBA" id="ARBA00023002"/>
    </source>
</evidence>
<evidence type="ECO:0000256" key="7">
    <source>
        <dbReference type="ARBA" id="ARBA00022982"/>
    </source>
</evidence>
<evidence type="ECO:0000313" key="16">
    <source>
        <dbReference type="EMBL" id="KAF9808504.1"/>
    </source>
</evidence>
<keyword evidence="5" id="KW-1003">Cell membrane</keyword>
<dbReference type="SFLD" id="SFLDS00052">
    <property type="entry name" value="Ferric_Reductase_Domain"/>
    <property type="match status" value="1"/>
</dbReference>
<comment type="similarity">
    <text evidence="2">Belongs to the ferric reductase (FRE) family.</text>
</comment>
<evidence type="ECO:0000256" key="13">
    <source>
        <dbReference type="ARBA" id="ARBA00048483"/>
    </source>
</evidence>
<evidence type="ECO:0000256" key="11">
    <source>
        <dbReference type="ARBA" id="ARBA00023136"/>
    </source>
</evidence>
<keyword evidence="11 14" id="KW-0472">Membrane</keyword>
<dbReference type="GO" id="GO:0006826">
    <property type="term" value="P:iron ion transport"/>
    <property type="evidence" value="ECO:0007669"/>
    <property type="project" value="TreeGrafter"/>
</dbReference>
<dbReference type="GO" id="GO:0005886">
    <property type="term" value="C:plasma membrane"/>
    <property type="evidence" value="ECO:0007669"/>
    <property type="project" value="UniProtKB-SubCell"/>
</dbReference>
<comment type="catalytic activity">
    <reaction evidence="13">
        <text>2 a Fe(II)-siderophore + NADP(+) + H(+) = 2 a Fe(III)-siderophore + NADPH</text>
        <dbReference type="Rhea" id="RHEA:28795"/>
        <dbReference type="Rhea" id="RHEA-COMP:11342"/>
        <dbReference type="Rhea" id="RHEA-COMP:11344"/>
        <dbReference type="ChEBI" id="CHEBI:15378"/>
        <dbReference type="ChEBI" id="CHEBI:29033"/>
        <dbReference type="ChEBI" id="CHEBI:29034"/>
        <dbReference type="ChEBI" id="CHEBI:57783"/>
        <dbReference type="ChEBI" id="CHEBI:58349"/>
        <dbReference type="EC" id="1.16.1.9"/>
    </reaction>
</comment>
<feature type="domain" description="FAD-binding FR-type" evidence="15">
    <location>
        <begin position="351"/>
        <end position="475"/>
    </location>
</feature>
<dbReference type="Gene3D" id="3.40.50.80">
    <property type="entry name" value="Nucleotide-binding domain of ferredoxin-NADP reductase (FNR) module"/>
    <property type="match status" value="1"/>
</dbReference>
<reference evidence="16" key="1">
    <citation type="submission" date="2020-11" db="EMBL/GenBank/DDBJ databases">
        <authorList>
            <person name="Koelle M."/>
            <person name="Horta M.A.C."/>
            <person name="Nowrousian M."/>
            <person name="Ohm R.A."/>
            <person name="Benz P."/>
            <person name="Pilgard A."/>
        </authorList>
    </citation>
    <scope>NUCLEOTIDE SEQUENCE</scope>
    <source>
        <strain evidence="16">FPRL280</strain>
    </source>
</reference>
<evidence type="ECO:0000256" key="6">
    <source>
        <dbReference type="ARBA" id="ARBA00022692"/>
    </source>
</evidence>
<evidence type="ECO:0000256" key="2">
    <source>
        <dbReference type="ARBA" id="ARBA00006278"/>
    </source>
</evidence>
<dbReference type="InterPro" id="IPR013130">
    <property type="entry name" value="Fe3_Rdtase_TM_dom"/>
</dbReference>
<keyword evidence="12" id="KW-0325">Glycoprotein</keyword>
<reference evidence="16" key="2">
    <citation type="journal article" name="Front. Microbiol.">
        <title>Degradative Capacity of Two Strains of Rhodonia placenta: From Phenotype to Genotype.</title>
        <authorList>
            <person name="Kolle M."/>
            <person name="Horta M.A.C."/>
            <person name="Nowrousian M."/>
            <person name="Ohm R.A."/>
            <person name="Benz J.P."/>
            <person name="Pilgard A."/>
        </authorList>
    </citation>
    <scope>NUCLEOTIDE SEQUENCE</scope>
    <source>
        <strain evidence="16">FPRL280</strain>
    </source>
</reference>
<dbReference type="SFLD" id="SFLDG01168">
    <property type="entry name" value="Ferric_reductase_subgroup_(FRE"/>
    <property type="match status" value="1"/>
</dbReference>
<feature type="transmembrane region" description="Helical" evidence="14">
    <location>
        <begin position="216"/>
        <end position="233"/>
    </location>
</feature>
<feature type="transmembrane region" description="Helical" evidence="14">
    <location>
        <begin position="56"/>
        <end position="76"/>
    </location>
</feature>
<evidence type="ECO:0000256" key="1">
    <source>
        <dbReference type="ARBA" id="ARBA00004651"/>
    </source>
</evidence>
<dbReference type="EC" id="1.16.1.9" evidence="3"/>
<evidence type="ECO:0000256" key="5">
    <source>
        <dbReference type="ARBA" id="ARBA00022475"/>
    </source>
</evidence>
<dbReference type="PANTHER" id="PTHR32361">
    <property type="entry name" value="FERRIC/CUPRIC REDUCTASE TRANSMEMBRANE COMPONENT"/>
    <property type="match status" value="1"/>
</dbReference>
<feature type="transmembrane region" description="Helical" evidence="14">
    <location>
        <begin position="316"/>
        <end position="334"/>
    </location>
</feature>
<evidence type="ECO:0000256" key="8">
    <source>
        <dbReference type="ARBA" id="ARBA00022989"/>
    </source>
</evidence>
<keyword evidence="9" id="KW-0560">Oxidoreductase</keyword>
<dbReference type="InterPro" id="IPR017938">
    <property type="entry name" value="Riboflavin_synthase-like_b-brl"/>
</dbReference>
<keyword evidence="7" id="KW-0249">Electron transport</keyword>
<dbReference type="GO" id="GO:0052851">
    <property type="term" value="F:ferric-chelate reductase (NADPH) activity"/>
    <property type="evidence" value="ECO:0007669"/>
    <property type="project" value="UniProtKB-EC"/>
</dbReference>
<dbReference type="AlphaFoldDB" id="A0A8H7NXI3"/>
<evidence type="ECO:0000259" key="15">
    <source>
        <dbReference type="PROSITE" id="PS51384"/>
    </source>
</evidence>